<sequence length="371" mass="41670">MTTTTPGSTLPLLAPDLTVTSIFVGTEPRYFTVHKNLLCHYSNYFRAAYDSGMKEAHEHRFVLTDDVDPAAVSTLITWMYTGMIPLSLGSEYDGSDEEYVEGDDHSDTTDSDAGDEPNSEMTPEEEEFYIAINNNLRDRHSSLELALPDRWEVMRQHWHGQEVLELDDGDDSNGKSLPKMQGNEYGFWSSMHQGRPEQHYFLAVDPYATEGTEATDQSVHPGGPLANNPSALPSFATVITAFENLPSTSKLRLWMVHVFAYEWDPEMDSPKEVALRDFLPKEFLLEMALVNARRLPRRLSGETALLDADLCYFHDHVTHDQMVQCRTKRGVIVGEEDDEEEDDDDDVDVEGGDGESSEESGDEEDIAMDGA</sequence>
<feature type="compositionally biased region" description="Acidic residues" evidence="1">
    <location>
        <begin position="109"/>
        <end position="123"/>
    </location>
</feature>
<dbReference type="PROSITE" id="PS50097">
    <property type="entry name" value="BTB"/>
    <property type="match status" value="1"/>
</dbReference>
<accession>A0A6A6CU35</accession>
<dbReference type="GeneID" id="54558174"/>
<dbReference type="RefSeq" id="XP_033671444.1">
    <property type="nucleotide sequence ID" value="XM_033804902.1"/>
</dbReference>
<dbReference type="SUPFAM" id="SSF54695">
    <property type="entry name" value="POZ domain"/>
    <property type="match status" value="1"/>
</dbReference>
<dbReference type="InterPro" id="IPR011333">
    <property type="entry name" value="SKP1/BTB/POZ_sf"/>
</dbReference>
<dbReference type="PANTHER" id="PTHR47843">
    <property type="entry name" value="BTB DOMAIN-CONTAINING PROTEIN-RELATED"/>
    <property type="match status" value="1"/>
</dbReference>
<protein>
    <recommendedName>
        <fullName evidence="2">BTB domain-containing protein</fullName>
    </recommendedName>
</protein>
<feature type="region of interest" description="Disordered" evidence="1">
    <location>
        <begin position="332"/>
        <end position="371"/>
    </location>
</feature>
<evidence type="ECO:0000313" key="4">
    <source>
        <dbReference type="Proteomes" id="UP000799537"/>
    </source>
</evidence>
<feature type="region of interest" description="Disordered" evidence="1">
    <location>
        <begin position="92"/>
        <end position="123"/>
    </location>
</feature>
<dbReference type="Gene3D" id="3.30.710.10">
    <property type="entry name" value="Potassium Channel Kv1.1, Chain A"/>
    <property type="match status" value="1"/>
</dbReference>
<evidence type="ECO:0000256" key="1">
    <source>
        <dbReference type="SAM" id="MobiDB-lite"/>
    </source>
</evidence>
<dbReference type="CDD" id="cd18186">
    <property type="entry name" value="BTB_POZ_ZBTB_KLHL-like"/>
    <property type="match status" value="1"/>
</dbReference>
<dbReference type="OrthoDB" id="194443at2759"/>
<proteinExistence type="predicted"/>
<feature type="compositionally biased region" description="Acidic residues" evidence="1">
    <location>
        <begin position="334"/>
        <end position="371"/>
    </location>
</feature>
<name>A0A6A6CU35_ZASCE</name>
<evidence type="ECO:0000313" key="3">
    <source>
        <dbReference type="EMBL" id="KAF2170555.1"/>
    </source>
</evidence>
<dbReference type="Pfam" id="PF00651">
    <property type="entry name" value="BTB"/>
    <property type="match status" value="1"/>
</dbReference>
<reference evidence="3" key="1">
    <citation type="journal article" date="2020" name="Stud. Mycol.">
        <title>101 Dothideomycetes genomes: a test case for predicting lifestyles and emergence of pathogens.</title>
        <authorList>
            <person name="Haridas S."/>
            <person name="Albert R."/>
            <person name="Binder M."/>
            <person name="Bloem J."/>
            <person name="Labutti K."/>
            <person name="Salamov A."/>
            <person name="Andreopoulos B."/>
            <person name="Baker S."/>
            <person name="Barry K."/>
            <person name="Bills G."/>
            <person name="Bluhm B."/>
            <person name="Cannon C."/>
            <person name="Castanera R."/>
            <person name="Culley D."/>
            <person name="Daum C."/>
            <person name="Ezra D."/>
            <person name="Gonzalez J."/>
            <person name="Henrissat B."/>
            <person name="Kuo A."/>
            <person name="Liang C."/>
            <person name="Lipzen A."/>
            <person name="Lutzoni F."/>
            <person name="Magnuson J."/>
            <person name="Mondo S."/>
            <person name="Nolan M."/>
            <person name="Ohm R."/>
            <person name="Pangilinan J."/>
            <person name="Park H.-J."/>
            <person name="Ramirez L."/>
            <person name="Alfaro M."/>
            <person name="Sun H."/>
            <person name="Tritt A."/>
            <person name="Yoshinaga Y."/>
            <person name="Zwiers L.-H."/>
            <person name="Turgeon B."/>
            <person name="Goodwin S."/>
            <person name="Spatafora J."/>
            <person name="Crous P."/>
            <person name="Grigoriev I."/>
        </authorList>
    </citation>
    <scope>NUCLEOTIDE SEQUENCE</scope>
    <source>
        <strain evidence="3">ATCC 36951</strain>
    </source>
</reference>
<dbReference type="Proteomes" id="UP000799537">
    <property type="component" value="Unassembled WGS sequence"/>
</dbReference>
<dbReference type="AlphaFoldDB" id="A0A6A6CU35"/>
<organism evidence="3 4">
    <name type="scientific">Zasmidium cellare ATCC 36951</name>
    <dbReference type="NCBI Taxonomy" id="1080233"/>
    <lineage>
        <taxon>Eukaryota</taxon>
        <taxon>Fungi</taxon>
        <taxon>Dikarya</taxon>
        <taxon>Ascomycota</taxon>
        <taxon>Pezizomycotina</taxon>
        <taxon>Dothideomycetes</taxon>
        <taxon>Dothideomycetidae</taxon>
        <taxon>Mycosphaerellales</taxon>
        <taxon>Mycosphaerellaceae</taxon>
        <taxon>Zasmidium</taxon>
    </lineage>
</organism>
<dbReference type="InterPro" id="IPR000210">
    <property type="entry name" value="BTB/POZ_dom"/>
</dbReference>
<dbReference type="EMBL" id="ML993585">
    <property type="protein sequence ID" value="KAF2170555.1"/>
    <property type="molecule type" value="Genomic_DNA"/>
</dbReference>
<evidence type="ECO:0000259" key="2">
    <source>
        <dbReference type="PROSITE" id="PS50097"/>
    </source>
</evidence>
<feature type="domain" description="BTB" evidence="2">
    <location>
        <begin position="20"/>
        <end position="88"/>
    </location>
</feature>
<gene>
    <name evidence="3" type="ORF">M409DRAFT_19374</name>
</gene>
<keyword evidence="4" id="KW-1185">Reference proteome</keyword>